<protein>
    <recommendedName>
        <fullName evidence="3">RNase H type-1 domain-containing protein</fullName>
    </recommendedName>
</protein>
<dbReference type="Proteomes" id="UP001234989">
    <property type="component" value="Chromosome 10"/>
</dbReference>
<dbReference type="AlphaFoldDB" id="A0AAF0UTE0"/>
<dbReference type="PANTHER" id="PTHR11439:SF514">
    <property type="entry name" value="GAG-PRE-INTEGRASE DOMAIN-CONTAINING PROTEIN"/>
    <property type="match status" value="1"/>
</dbReference>
<organism evidence="1 2">
    <name type="scientific">Solanum verrucosum</name>
    <dbReference type="NCBI Taxonomy" id="315347"/>
    <lineage>
        <taxon>Eukaryota</taxon>
        <taxon>Viridiplantae</taxon>
        <taxon>Streptophyta</taxon>
        <taxon>Embryophyta</taxon>
        <taxon>Tracheophyta</taxon>
        <taxon>Spermatophyta</taxon>
        <taxon>Magnoliopsida</taxon>
        <taxon>eudicotyledons</taxon>
        <taxon>Gunneridae</taxon>
        <taxon>Pentapetalae</taxon>
        <taxon>asterids</taxon>
        <taxon>lamiids</taxon>
        <taxon>Solanales</taxon>
        <taxon>Solanaceae</taxon>
        <taxon>Solanoideae</taxon>
        <taxon>Solaneae</taxon>
        <taxon>Solanum</taxon>
    </lineage>
</organism>
<gene>
    <name evidence="1" type="ORF">MTR67_045090</name>
</gene>
<accession>A0AAF0UTE0</accession>
<proteinExistence type="predicted"/>
<sequence>MTSVVAELTWLTRLFKELGISIHQPIHLHCDSKVVIQIAHNLIFHERTKHVDIDCHFVRDKIVQGMIKTQHLIGHKDQ</sequence>
<dbReference type="CDD" id="cd09272">
    <property type="entry name" value="RNase_HI_RT_Ty1"/>
    <property type="match status" value="1"/>
</dbReference>
<evidence type="ECO:0000313" key="2">
    <source>
        <dbReference type="Proteomes" id="UP001234989"/>
    </source>
</evidence>
<evidence type="ECO:0000313" key="1">
    <source>
        <dbReference type="EMBL" id="WMV51705.1"/>
    </source>
</evidence>
<keyword evidence="2" id="KW-1185">Reference proteome</keyword>
<evidence type="ECO:0008006" key="3">
    <source>
        <dbReference type="Google" id="ProtNLM"/>
    </source>
</evidence>
<reference evidence="1" key="1">
    <citation type="submission" date="2023-08" db="EMBL/GenBank/DDBJ databases">
        <title>A de novo genome assembly of Solanum verrucosum Schlechtendal, a Mexican diploid species geographically isolated from the other diploid A-genome species in potato relatives.</title>
        <authorList>
            <person name="Hosaka K."/>
        </authorList>
    </citation>
    <scope>NUCLEOTIDE SEQUENCE</scope>
    <source>
        <tissue evidence="1">Young leaves</tissue>
    </source>
</reference>
<name>A0AAF0UTE0_SOLVR</name>
<dbReference type="EMBL" id="CP133621">
    <property type="protein sequence ID" value="WMV51705.1"/>
    <property type="molecule type" value="Genomic_DNA"/>
</dbReference>
<dbReference type="PANTHER" id="PTHR11439">
    <property type="entry name" value="GAG-POL-RELATED RETROTRANSPOSON"/>
    <property type="match status" value="1"/>
</dbReference>